<evidence type="ECO:0000313" key="3">
    <source>
        <dbReference type="Proteomes" id="UP000095094"/>
    </source>
</evidence>
<dbReference type="SUPFAM" id="SSF53474">
    <property type="entry name" value="alpha/beta-Hydrolases"/>
    <property type="match status" value="1"/>
</dbReference>
<feature type="domain" description="Alpha/beta hydrolase fold-3" evidence="1">
    <location>
        <begin position="27"/>
        <end position="155"/>
    </location>
</feature>
<keyword evidence="3" id="KW-1185">Reference proteome</keyword>
<dbReference type="Gene3D" id="3.40.50.1820">
    <property type="entry name" value="alpha/beta hydrolase"/>
    <property type="match status" value="1"/>
</dbReference>
<dbReference type="Proteomes" id="UP000095094">
    <property type="component" value="Unassembled WGS sequence"/>
</dbReference>
<evidence type="ECO:0000259" key="1">
    <source>
        <dbReference type="Pfam" id="PF07859"/>
    </source>
</evidence>
<accession>A0A1E5GAT1</accession>
<protein>
    <submittedName>
        <fullName evidence="2">Esterase</fullName>
    </submittedName>
</protein>
<dbReference type="InterPro" id="IPR029058">
    <property type="entry name" value="AB_hydrolase_fold"/>
</dbReference>
<sequence>MKTTIQLPNGAAADIYQSTNNQPQKTVIYLHGGGLIYGSKNDLTEELKQIFMQNDYQVIALDYLLAPNTSLPTILTTLEESITLLKEDVIQTASFGLCGRSAGSFLMLQLVKRGVIAPPDFLVNFYGYTDLTFIDSSRKLIDQTITEQDIQQIDQQTPTWDDPFLRRVLLYHYAVQHQTTSTFYGLTKQMLDAFTITEDELQSFPTCFSSASSSDEEIPFRYSKMLGKSIPNSTFVPVYYLEHDFLKRAQDTQVQNVLKRLNDWLQSIV</sequence>
<dbReference type="Pfam" id="PF07859">
    <property type="entry name" value="Abhydrolase_3"/>
    <property type="match status" value="1"/>
</dbReference>
<name>A0A1E5GAT1_9ENTE</name>
<reference evidence="3" key="1">
    <citation type="submission" date="2016-09" db="EMBL/GenBank/DDBJ databases">
        <authorList>
            <person name="Gulvik C.A."/>
        </authorList>
    </citation>
    <scope>NUCLEOTIDE SEQUENCE [LARGE SCALE GENOMIC DNA]</scope>
    <source>
        <strain evidence="3">LMG 8895</strain>
    </source>
</reference>
<dbReference type="GO" id="GO:0016787">
    <property type="term" value="F:hydrolase activity"/>
    <property type="evidence" value="ECO:0007669"/>
    <property type="project" value="InterPro"/>
</dbReference>
<dbReference type="InterPro" id="IPR013094">
    <property type="entry name" value="AB_hydrolase_3"/>
</dbReference>
<comment type="caution">
    <text evidence="2">The sequence shown here is derived from an EMBL/GenBank/DDBJ whole genome shotgun (WGS) entry which is preliminary data.</text>
</comment>
<organism evidence="2 3">
    <name type="scientific">Enterococcus termitis</name>
    <dbReference type="NCBI Taxonomy" id="332950"/>
    <lineage>
        <taxon>Bacteria</taxon>
        <taxon>Bacillati</taxon>
        <taxon>Bacillota</taxon>
        <taxon>Bacilli</taxon>
        <taxon>Lactobacillales</taxon>
        <taxon>Enterococcaceae</taxon>
        <taxon>Enterococcus</taxon>
    </lineage>
</organism>
<evidence type="ECO:0000313" key="2">
    <source>
        <dbReference type="EMBL" id="OEG09808.1"/>
    </source>
</evidence>
<proteinExistence type="predicted"/>
<dbReference type="OrthoDB" id="9815425at2"/>
<dbReference type="EMBL" id="MIJY01000044">
    <property type="protein sequence ID" value="OEG09808.1"/>
    <property type="molecule type" value="Genomic_DNA"/>
</dbReference>
<dbReference type="RefSeq" id="WP_069664561.1">
    <property type="nucleotide sequence ID" value="NZ_JBHUJJ010000001.1"/>
</dbReference>
<gene>
    <name evidence="2" type="ORF">BCR25_09885</name>
</gene>
<dbReference type="AlphaFoldDB" id="A0A1E5GAT1"/>